<dbReference type="Proteomes" id="UP000075714">
    <property type="component" value="Unassembled WGS sequence"/>
</dbReference>
<dbReference type="PANTHER" id="PTHR35532:SF5">
    <property type="entry name" value="CARBOHYDRATE-BINDING DOMAIN-CONTAINING PROTEIN"/>
    <property type="match status" value="1"/>
</dbReference>
<keyword evidence="4" id="KW-1185">Reference proteome</keyword>
<dbReference type="AlphaFoldDB" id="A0A150FW65"/>
<sequence length="271" mass="29699">MPEHDREKLKLSFFERQVSLAFKARADNVFASEVPWEVFLNYVLPYANLDEPREDWRTDFYARFAPLVAGAADPLEAAVSLNAAIWTLGGWNISFVAGQTPEIMAPSQVIAHGYASCTGLAIFLVNACRAVGVPARVVGTAEWVGSGGNHNWLEVWHDGVWHFTEPLGPPRRPYNSTWFVPDPAGRALPGSYAHGIYAASFKRTGRAFPLAWYDEYESAVPGHEVTSYYLEAAAAQSPPSAAAGAEAEVGRRPRGPGRRRSAWRGPAPTSR</sequence>
<evidence type="ECO:0000313" key="3">
    <source>
        <dbReference type="EMBL" id="KXZ41851.1"/>
    </source>
</evidence>
<protein>
    <recommendedName>
        <fullName evidence="2">Transglutaminase-like domain-containing protein</fullName>
    </recommendedName>
</protein>
<comment type="caution">
    <text evidence="3">The sequence shown here is derived from an EMBL/GenBank/DDBJ whole genome shotgun (WGS) entry which is preliminary data.</text>
</comment>
<dbReference type="EMBL" id="LSYV01000261">
    <property type="protein sequence ID" value="KXZ41851.1"/>
    <property type="molecule type" value="Genomic_DNA"/>
</dbReference>
<dbReference type="Pfam" id="PF01841">
    <property type="entry name" value="Transglut_core"/>
    <property type="match status" value="1"/>
</dbReference>
<dbReference type="OrthoDB" id="525602at2759"/>
<dbReference type="Gene3D" id="3.10.620.30">
    <property type="match status" value="1"/>
</dbReference>
<evidence type="ECO:0000259" key="2">
    <source>
        <dbReference type="SMART" id="SM00460"/>
    </source>
</evidence>
<gene>
    <name evidence="3" type="ORF">GPECTOR_262g669</name>
</gene>
<dbReference type="SUPFAM" id="SSF54001">
    <property type="entry name" value="Cysteine proteinases"/>
    <property type="match status" value="1"/>
</dbReference>
<feature type="compositionally biased region" description="Basic residues" evidence="1">
    <location>
        <begin position="252"/>
        <end position="262"/>
    </location>
</feature>
<organism evidence="3 4">
    <name type="scientific">Gonium pectorale</name>
    <name type="common">Green alga</name>
    <dbReference type="NCBI Taxonomy" id="33097"/>
    <lineage>
        <taxon>Eukaryota</taxon>
        <taxon>Viridiplantae</taxon>
        <taxon>Chlorophyta</taxon>
        <taxon>core chlorophytes</taxon>
        <taxon>Chlorophyceae</taxon>
        <taxon>CS clade</taxon>
        <taxon>Chlamydomonadales</taxon>
        <taxon>Volvocaceae</taxon>
        <taxon>Gonium</taxon>
    </lineage>
</organism>
<name>A0A150FW65_GONPE</name>
<feature type="region of interest" description="Disordered" evidence="1">
    <location>
        <begin position="239"/>
        <end position="271"/>
    </location>
</feature>
<evidence type="ECO:0000256" key="1">
    <source>
        <dbReference type="SAM" id="MobiDB-lite"/>
    </source>
</evidence>
<dbReference type="PANTHER" id="PTHR35532">
    <property type="entry name" value="SIMILAR TO POLYHYDROXYALKANOATE DEPOLYMERASE"/>
    <property type="match status" value="1"/>
</dbReference>
<proteinExistence type="predicted"/>
<dbReference type="InterPro" id="IPR002931">
    <property type="entry name" value="Transglutaminase-like"/>
</dbReference>
<dbReference type="SMART" id="SM00460">
    <property type="entry name" value="TGc"/>
    <property type="match status" value="1"/>
</dbReference>
<feature type="domain" description="Transglutaminase-like" evidence="2">
    <location>
        <begin position="109"/>
        <end position="168"/>
    </location>
</feature>
<evidence type="ECO:0000313" key="4">
    <source>
        <dbReference type="Proteomes" id="UP000075714"/>
    </source>
</evidence>
<reference evidence="4" key="1">
    <citation type="journal article" date="2016" name="Nat. Commun.">
        <title>The Gonium pectorale genome demonstrates co-option of cell cycle regulation during the evolution of multicellularity.</title>
        <authorList>
            <person name="Hanschen E.R."/>
            <person name="Marriage T.N."/>
            <person name="Ferris P.J."/>
            <person name="Hamaji T."/>
            <person name="Toyoda A."/>
            <person name="Fujiyama A."/>
            <person name="Neme R."/>
            <person name="Noguchi H."/>
            <person name="Minakuchi Y."/>
            <person name="Suzuki M."/>
            <person name="Kawai-Toyooka H."/>
            <person name="Smith D.R."/>
            <person name="Sparks H."/>
            <person name="Anderson J."/>
            <person name="Bakaric R."/>
            <person name="Luria V."/>
            <person name="Karger A."/>
            <person name="Kirschner M.W."/>
            <person name="Durand P.M."/>
            <person name="Michod R.E."/>
            <person name="Nozaki H."/>
            <person name="Olson B.J."/>
        </authorList>
    </citation>
    <scope>NUCLEOTIDE SEQUENCE [LARGE SCALE GENOMIC DNA]</scope>
    <source>
        <strain evidence="4">NIES-2863</strain>
    </source>
</reference>
<accession>A0A150FW65</accession>
<dbReference type="InterPro" id="IPR038765">
    <property type="entry name" value="Papain-like_cys_pep_sf"/>
</dbReference>